<evidence type="ECO:0000256" key="1">
    <source>
        <dbReference type="SAM" id="Phobius"/>
    </source>
</evidence>
<sequence>MINGIIKLFYSEVVKSKMKNMPSKDYCFRKEFEDISNIAMKIDNFFIIAFKVIIMTSIILISLSINLMFGLGSILILIVYSIYKIYIEKQIKDQVKEGFGYIKNNIEQGSQNLVTDNIKQKINVLITLLLIGIFSNFNYIIIGCFILVFMFTIKDIYSNINK</sequence>
<evidence type="ECO:0000313" key="2">
    <source>
        <dbReference type="EMBL" id="GAA0860952.1"/>
    </source>
</evidence>
<keyword evidence="1" id="KW-0812">Transmembrane</keyword>
<comment type="caution">
    <text evidence="2">The sequence shown here is derived from an EMBL/GenBank/DDBJ whole genome shotgun (WGS) entry which is preliminary data.</text>
</comment>
<name>A0ABN1LWC5_9FIRM</name>
<keyword evidence="3" id="KW-1185">Reference proteome</keyword>
<accession>A0ABN1LWC5</accession>
<reference evidence="2 3" key="1">
    <citation type="journal article" date="2019" name="Int. J. Syst. Evol. Microbiol.">
        <title>The Global Catalogue of Microorganisms (GCM) 10K type strain sequencing project: providing services to taxonomists for standard genome sequencing and annotation.</title>
        <authorList>
            <consortium name="The Broad Institute Genomics Platform"/>
            <consortium name="The Broad Institute Genome Sequencing Center for Infectious Disease"/>
            <person name="Wu L."/>
            <person name="Ma J."/>
        </authorList>
    </citation>
    <scope>NUCLEOTIDE SEQUENCE [LARGE SCALE GENOMIC DNA]</scope>
    <source>
        <strain evidence="2 3">JCM 6486</strain>
    </source>
</reference>
<gene>
    <name evidence="2" type="ORF">GCM10008917_00270</name>
</gene>
<dbReference type="RefSeq" id="WP_346040900.1">
    <property type="nucleotide sequence ID" value="NZ_BAAACP010000001.1"/>
</dbReference>
<feature type="transmembrane region" description="Helical" evidence="1">
    <location>
        <begin position="45"/>
        <end position="63"/>
    </location>
</feature>
<dbReference type="Proteomes" id="UP001400965">
    <property type="component" value="Unassembled WGS sequence"/>
</dbReference>
<organism evidence="2 3">
    <name type="scientific">Paraclostridium tenue</name>
    <dbReference type="NCBI Taxonomy" id="1737"/>
    <lineage>
        <taxon>Bacteria</taxon>
        <taxon>Bacillati</taxon>
        <taxon>Bacillota</taxon>
        <taxon>Clostridia</taxon>
        <taxon>Peptostreptococcales</taxon>
        <taxon>Peptostreptococcaceae</taxon>
        <taxon>Paraclostridium</taxon>
    </lineage>
</organism>
<evidence type="ECO:0000313" key="3">
    <source>
        <dbReference type="Proteomes" id="UP001400965"/>
    </source>
</evidence>
<feature type="transmembrane region" description="Helical" evidence="1">
    <location>
        <begin position="124"/>
        <end position="153"/>
    </location>
</feature>
<keyword evidence="1" id="KW-1133">Transmembrane helix</keyword>
<proteinExistence type="predicted"/>
<dbReference type="EMBL" id="BAAACP010000001">
    <property type="protein sequence ID" value="GAA0860952.1"/>
    <property type="molecule type" value="Genomic_DNA"/>
</dbReference>
<protein>
    <recommendedName>
        <fullName evidence="4">ABC transmembrane type-1 domain-containing protein</fullName>
    </recommendedName>
</protein>
<feature type="transmembrane region" description="Helical" evidence="1">
    <location>
        <begin position="69"/>
        <end position="87"/>
    </location>
</feature>
<keyword evidence="1" id="KW-0472">Membrane</keyword>
<evidence type="ECO:0008006" key="4">
    <source>
        <dbReference type="Google" id="ProtNLM"/>
    </source>
</evidence>